<dbReference type="SUPFAM" id="SSF55729">
    <property type="entry name" value="Acyl-CoA N-acyltransferases (Nat)"/>
    <property type="match status" value="1"/>
</dbReference>
<sequence length="144" mass="16740">MPLSIEKAREEDEAWLFELYRTTMKEYVEKTWGWDEAVQHDGFTNHLGVANFVICLHDNDTAGCFCLKDEGDHLWLYLVLIDPQLQNRGIGRAIMEHIESISSAADKPMRLCTMKVSPATEFYRHLGYIQYKEDEACVYFSKNP</sequence>
<dbReference type="STRING" id="1524254.PHACT_10180"/>
<dbReference type="InterPro" id="IPR016181">
    <property type="entry name" value="Acyl_CoA_acyltransferase"/>
</dbReference>
<dbReference type="GO" id="GO:0016747">
    <property type="term" value="F:acyltransferase activity, transferring groups other than amino-acyl groups"/>
    <property type="evidence" value="ECO:0007669"/>
    <property type="project" value="InterPro"/>
</dbReference>
<proteinExistence type="predicted"/>
<feature type="domain" description="N-acetyltransferase" evidence="1">
    <location>
        <begin position="3"/>
        <end position="144"/>
    </location>
</feature>
<reference evidence="3" key="1">
    <citation type="submission" date="2016-07" db="EMBL/GenBank/DDBJ databases">
        <authorList>
            <person name="Florea S."/>
            <person name="Webb J.S."/>
            <person name="Jaromczyk J."/>
            <person name="Schardl C.L."/>
        </authorList>
    </citation>
    <scope>NUCLEOTIDE SEQUENCE [LARGE SCALE GENOMIC DNA]</scope>
    <source>
        <strain evidence="3">KCTC 42131</strain>
    </source>
</reference>
<dbReference type="OrthoDB" id="5522469at2"/>
<name>A0A1E8CM01_9GAMM</name>
<evidence type="ECO:0000313" key="2">
    <source>
        <dbReference type="EMBL" id="OFE13458.1"/>
    </source>
</evidence>
<dbReference type="RefSeq" id="WP_070117675.1">
    <property type="nucleotide sequence ID" value="NZ_MASR01000001.1"/>
</dbReference>
<dbReference type="PROSITE" id="PS51186">
    <property type="entry name" value="GNAT"/>
    <property type="match status" value="1"/>
</dbReference>
<dbReference type="Pfam" id="PF13508">
    <property type="entry name" value="Acetyltransf_7"/>
    <property type="match status" value="1"/>
</dbReference>
<dbReference type="AlphaFoldDB" id="A0A1E8CM01"/>
<evidence type="ECO:0000313" key="3">
    <source>
        <dbReference type="Proteomes" id="UP000175669"/>
    </source>
</evidence>
<keyword evidence="3" id="KW-1185">Reference proteome</keyword>
<evidence type="ECO:0000259" key="1">
    <source>
        <dbReference type="PROSITE" id="PS51186"/>
    </source>
</evidence>
<dbReference type="Gene3D" id="3.40.630.30">
    <property type="match status" value="1"/>
</dbReference>
<dbReference type="InterPro" id="IPR000182">
    <property type="entry name" value="GNAT_dom"/>
</dbReference>
<gene>
    <name evidence="2" type="ORF">PHACT_10180</name>
</gene>
<organism evidence="2 3">
    <name type="scientific">Pseudohongiella acticola</name>
    <dbReference type="NCBI Taxonomy" id="1524254"/>
    <lineage>
        <taxon>Bacteria</taxon>
        <taxon>Pseudomonadati</taxon>
        <taxon>Pseudomonadota</taxon>
        <taxon>Gammaproteobacteria</taxon>
        <taxon>Pseudomonadales</taxon>
        <taxon>Pseudohongiellaceae</taxon>
        <taxon>Pseudohongiella</taxon>
    </lineage>
</organism>
<dbReference type="EMBL" id="MASR01000001">
    <property type="protein sequence ID" value="OFE13458.1"/>
    <property type="molecule type" value="Genomic_DNA"/>
</dbReference>
<dbReference type="CDD" id="cd04301">
    <property type="entry name" value="NAT_SF"/>
    <property type="match status" value="1"/>
</dbReference>
<dbReference type="Proteomes" id="UP000175669">
    <property type="component" value="Unassembled WGS sequence"/>
</dbReference>
<protein>
    <recommendedName>
        <fullName evidence="1">N-acetyltransferase domain-containing protein</fullName>
    </recommendedName>
</protein>
<accession>A0A1E8CM01</accession>
<comment type="caution">
    <text evidence="2">The sequence shown here is derived from an EMBL/GenBank/DDBJ whole genome shotgun (WGS) entry which is preliminary data.</text>
</comment>